<evidence type="ECO:0000256" key="1">
    <source>
        <dbReference type="SAM" id="MobiDB-lite"/>
    </source>
</evidence>
<organism evidence="2 3">
    <name type="scientific">Aspergillus homomorphus (strain CBS 101889)</name>
    <dbReference type="NCBI Taxonomy" id="1450537"/>
    <lineage>
        <taxon>Eukaryota</taxon>
        <taxon>Fungi</taxon>
        <taxon>Dikarya</taxon>
        <taxon>Ascomycota</taxon>
        <taxon>Pezizomycotina</taxon>
        <taxon>Eurotiomycetes</taxon>
        <taxon>Eurotiomycetidae</taxon>
        <taxon>Eurotiales</taxon>
        <taxon>Aspergillaceae</taxon>
        <taxon>Aspergillus</taxon>
        <taxon>Aspergillus subgen. Circumdati</taxon>
    </lineage>
</organism>
<dbReference type="Proteomes" id="UP000248961">
    <property type="component" value="Unassembled WGS sequence"/>
</dbReference>
<feature type="compositionally biased region" description="Polar residues" evidence="1">
    <location>
        <begin position="156"/>
        <end position="169"/>
    </location>
</feature>
<feature type="compositionally biased region" description="Basic and acidic residues" evidence="1">
    <location>
        <begin position="204"/>
        <end position="213"/>
    </location>
</feature>
<dbReference type="EMBL" id="KZ824290">
    <property type="protein sequence ID" value="RAL11120.1"/>
    <property type="molecule type" value="Genomic_DNA"/>
</dbReference>
<feature type="region of interest" description="Disordered" evidence="1">
    <location>
        <begin position="203"/>
        <end position="245"/>
    </location>
</feature>
<keyword evidence="3" id="KW-1185">Reference proteome</keyword>
<evidence type="ECO:0000313" key="2">
    <source>
        <dbReference type="EMBL" id="RAL11120.1"/>
    </source>
</evidence>
<protein>
    <submittedName>
        <fullName evidence="2">Uncharacterized protein</fullName>
    </submittedName>
</protein>
<proteinExistence type="predicted"/>
<dbReference type="VEuPathDB" id="FungiDB:BO97DRAFT_406354"/>
<dbReference type="RefSeq" id="XP_025550274.1">
    <property type="nucleotide sequence ID" value="XM_025695403.1"/>
</dbReference>
<dbReference type="GeneID" id="37199692"/>
<reference evidence="2 3" key="1">
    <citation type="submission" date="2018-02" db="EMBL/GenBank/DDBJ databases">
        <title>The genomes of Aspergillus section Nigri reveals drivers in fungal speciation.</title>
        <authorList>
            <consortium name="DOE Joint Genome Institute"/>
            <person name="Vesth T.C."/>
            <person name="Nybo J."/>
            <person name="Theobald S."/>
            <person name="Brandl J."/>
            <person name="Frisvad J.C."/>
            <person name="Nielsen K.F."/>
            <person name="Lyhne E.K."/>
            <person name="Kogle M.E."/>
            <person name="Kuo A."/>
            <person name="Riley R."/>
            <person name="Clum A."/>
            <person name="Nolan M."/>
            <person name="Lipzen A."/>
            <person name="Salamov A."/>
            <person name="Henrissat B."/>
            <person name="Wiebenga A."/>
            <person name="De vries R.P."/>
            <person name="Grigoriev I.V."/>
            <person name="Mortensen U.H."/>
            <person name="Andersen M.R."/>
            <person name="Baker S.E."/>
        </authorList>
    </citation>
    <scope>NUCLEOTIDE SEQUENCE [LARGE SCALE GENOMIC DNA]</scope>
    <source>
        <strain evidence="2 3">CBS 101889</strain>
    </source>
</reference>
<accession>A0A395HTK2</accession>
<name>A0A395HTK2_ASPHC</name>
<evidence type="ECO:0000313" key="3">
    <source>
        <dbReference type="Proteomes" id="UP000248961"/>
    </source>
</evidence>
<gene>
    <name evidence="2" type="ORF">BO97DRAFT_406354</name>
</gene>
<feature type="region of interest" description="Disordered" evidence="1">
    <location>
        <begin position="151"/>
        <end position="190"/>
    </location>
</feature>
<sequence>MPTPVAKGIIITVSALVAAGIAVYESPQFRQWVNNSRRKIALALHSLGDDINPHDATLRQDISMTEEVGAAAEERRRLAREELQRRRSLLEERRKGLARAPTNSFDTLVDEQGRLLDTSDSSEIPLANSTAVEVATSQPVHRGKLAGAPALLPESAPSQTQTRELSQPLQLDIPSPRVGSPSLAEFTPVSEAPDKMAASLLSSHMEEEHHVVGDDESVSSHTEGHSEVLSTGPGDWMTNETGRDLRSPFSDLAELQFQQGRPSTPSTSDSYSQIYESAIDASSDGTLSDLGRSTGVATPASWSEVGSVISNDEHIHHL</sequence>
<dbReference type="AlphaFoldDB" id="A0A395HTK2"/>
<dbReference type="OrthoDB" id="3926760at2759"/>